<organism evidence="1 2">
    <name type="scientific">Phyllostomus discolor</name>
    <name type="common">pale spear-nosed bat</name>
    <dbReference type="NCBI Taxonomy" id="89673"/>
    <lineage>
        <taxon>Eukaryota</taxon>
        <taxon>Metazoa</taxon>
        <taxon>Chordata</taxon>
        <taxon>Craniata</taxon>
        <taxon>Vertebrata</taxon>
        <taxon>Euteleostomi</taxon>
        <taxon>Mammalia</taxon>
        <taxon>Eutheria</taxon>
        <taxon>Laurasiatheria</taxon>
        <taxon>Chiroptera</taxon>
        <taxon>Yangochiroptera</taxon>
        <taxon>Phyllostomidae</taxon>
        <taxon>Phyllostominae</taxon>
        <taxon>Phyllostomus</taxon>
    </lineage>
</organism>
<dbReference type="Proteomes" id="UP000664940">
    <property type="component" value="Unassembled WGS sequence"/>
</dbReference>
<gene>
    <name evidence="1" type="ORF">HJG60_011878</name>
</gene>
<accession>A0A833ZLB8</accession>
<comment type="caution">
    <text evidence="1">The sequence shown here is derived from an EMBL/GenBank/DDBJ whole genome shotgun (WGS) entry which is preliminary data.</text>
</comment>
<reference evidence="1 2" key="1">
    <citation type="journal article" date="2020" name="Nature">
        <title>Six reference-quality genomes reveal evolution of bat adaptations.</title>
        <authorList>
            <person name="Jebb D."/>
            <person name="Huang Z."/>
            <person name="Pippel M."/>
            <person name="Hughes G.M."/>
            <person name="Lavrichenko K."/>
            <person name="Devanna P."/>
            <person name="Winkler S."/>
            <person name="Jermiin L.S."/>
            <person name="Skirmuntt E.C."/>
            <person name="Katzourakis A."/>
            <person name="Burkitt-Gray L."/>
            <person name="Ray D.A."/>
            <person name="Sullivan K.A.M."/>
            <person name="Roscito J.G."/>
            <person name="Kirilenko B.M."/>
            <person name="Davalos L.M."/>
            <person name="Corthals A.P."/>
            <person name="Power M.L."/>
            <person name="Jones G."/>
            <person name="Ransome R.D."/>
            <person name="Dechmann D.K.N."/>
            <person name="Locatelli A.G."/>
            <person name="Puechmaille S.J."/>
            <person name="Fedrigo O."/>
            <person name="Jarvis E.D."/>
            <person name="Hiller M."/>
            <person name="Vernes S.C."/>
            <person name="Myers E.W."/>
            <person name="Teeling E.C."/>
        </authorList>
    </citation>
    <scope>NUCLEOTIDE SEQUENCE [LARGE SCALE GENOMIC DNA]</scope>
    <source>
        <strain evidence="1">Bat1K_MPI-CBG_1</strain>
    </source>
</reference>
<dbReference type="AlphaFoldDB" id="A0A833ZLB8"/>
<dbReference type="EMBL" id="JABVXQ010000008">
    <property type="protein sequence ID" value="KAF6094783.1"/>
    <property type="molecule type" value="Genomic_DNA"/>
</dbReference>
<proteinExistence type="predicted"/>
<evidence type="ECO:0000313" key="2">
    <source>
        <dbReference type="Proteomes" id="UP000664940"/>
    </source>
</evidence>
<sequence>MEQGCGVLGGWQPAVGLEIGLGSEGVPLRLALQTPILTSSLASACCLSTNWGETEDFPQGGPWRGLTLVQGGAPYKVKCSGGSVRPAWAHTQACPCWVSLGSSQPLWASLSPSVKWAQQHRPQVGGRE</sequence>
<evidence type="ECO:0000313" key="1">
    <source>
        <dbReference type="EMBL" id="KAF6094783.1"/>
    </source>
</evidence>
<name>A0A833ZLB8_9CHIR</name>
<protein>
    <submittedName>
        <fullName evidence="1">Uncharacterized protein</fullName>
    </submittedName>
</protein>